<evidence type="ECO:0000313" key="2">
    <source>
        <dbReference type="Proteomes" id="UP001274896"/>
    </source>
</evidence>
<dbReference type="Proteomes" id="UP001274896">
    <property type="component" value="Unassembled WGS sequence"/>
</dbReference>
<name>A0AAE0RDE1_9TELE</name>
<reference evidence="1" key="1">
    <citation type="submission" date="2023-06" db="EMBL/GenBank/DDBJ databases">
        <title>Male Hemibagrus guttatus genome.</title>
        <authorList>
            <person name="Bian C."/>
        </authorList>
    </citation>
    <scope>NUCLEOTIDE SEQUENCE</scope>
    <source>
        <strain evidence="1">Male_cb2023</strain>
        <tissue evidence="1">Muscle</tissue>
    </source>
</reference>
<accession>A0AAE0RDE1</accession>
<protein>
    <submittedName>
        <fullName evidence="1">Uncharacterized protein</fullName>
    </submittedName>
</protein>
<keyword evidence="2" id="KW-1185">Reference proteome</keyword>
<gene>
    <name evidence="1" type="ORF">QTP70_006151</name>
</gene>
<comment type="caution">
    <text evidence="1">The sequence shown here is derived from an EMBL/GenBank/DDBJ whole genome shotgun (WGS) entry which is preliminary data.</text>
</comment>
<proteinExistence type="predicted"/>
<sequence length="139" mass="15452">MLMGHMENMQSLIPLSGQFQINAEFLHITTLPLQPRYLASLNGQSSQFLHIIKSKGGAVREKTKDTIKVMADQREEAEREFEKTTMVVFVIHEGDALSRPLDIAIVIDGVECISVTAGSVRQDITDPNAKLNMDRGLLT</sequence>
<dbReference type="EMBL" id="JAUCMX010000003">
    <property type="protein sequence ID" value="KAK3550835.1"/>
    <property type="molecule type" value="Genomic_DNA"/>
</dbReference>
<dbReference type="AlphaFoldDB" id="A0AAE0RDE1"/>
<evidence type="ECO:0000313" key="1">
    <source>
        <dbReference type="EMBL" id="KAK3550835.1"/>
    </source>
</evidence>
<organism evidence="1 2">
    <name type="scientific">Hemibagrus guttatus</name>
    <dbReference type="NCBI Taxonomy" id="175788"/>
    <lineage>
        <taxon>Eukaryota</taxon>
        <taxon>Metazoa</taxon>
        <taxon>Chordata</taxon>
        <taxon>Craniata</taxon>
        <taxon>Vertebrata</taxon>
        <taxon>Euteleostomi</taxon>
        <taxon>Actinopterygii</taxon>
        <taxon>Neopterygii</taxon>
        <taxon>Teleostei</taxon>
        <taxon>Ostariophysi</taxon>
        <taxon>Siluriformes</taxon>
        <taxon>Bagridae</taxon>
        <taxon>Hemibagrus</taxon>
    </lineage>
</organism>